<proteinExistence type="predicted"/>
<dbReference type="Proteomes" id="UP000198697">
    <property type="component" value="Unassembled WGS sequence"/>
</dbReference>
<sequence length="141" mass="15325">MAFHKIPKDDTQHQVHLDGAINLLGNNLQDEAERAGLDNHFQRWIEDLKDVDNPQLHQIVVDLQDLKAHFGGGAVNEETVTRLLSRLGANTVAAAVFAENPNTAERVTKLGEALSAAAQQLGGSNENTPAQDLKKDSAQNK</sequence>
<reference evidence="3" key="1">
    <citation type="submission" date="2016-10" db="EMBL/GenBank/DDBJ databases">
        <authorList>
            <person name="Varghese N."/>
            <person name="Submissions S."/>
        </authorList>
    </citation>
    <scope>NUCLEOTIDE SEQUENCE [LARGE SCALE GENOMIC DNA]</scope>
    <source>
        <strain evidence="3">DSM 15310</strain>
    </source>
</reference>
<evidence type="ECO:0000256" key="1">
    <source>
        <dbReference type="SAM" id="MobiDB-lite"/>
    </source>
</evidence>
<gene>
    <name evidence="2" type="ORF">SAMN04487998_0742</name>
</gene>
<organism evidence="2 3">
    <name type="scientific">Hymenobacter actinosclerus</name>
    <dbReference type="NCBI Taxonomy" id="82805"/>
    <lineage>
        <taxon>Bacteria</taxon>
        <taxon>Pseudomonadati</taxon>
        <taxon>Bacteroidota</taxon>
        <taxon>Cytophagia</taxon>
        <taxon>Cytophagales</taxon>
        <taxon>Hymenobacteraceae</taxon>
        <taxon>Hymenobacter</taxon>
    </lineage>
</organism>
<dbReference type="AlphaFoldDB" id="A0A1I0AJA4"/>
<protein>
    <submittedName>
        <fullName evidence="2">Uncharacterized protein</fullName>
    </submittedName>
</protein>
<name>A0A1I0AJA4_9BACT</name>
<dbReference type="OrthoDB" id="881396at2"/>
<accession>A0A1I0AJA4</accession>
<evidence type="ECO:0000313" key="2">
    <source>
        <dbReference type="EMBL" id="SES94418.1"/>
    </source>
</evidence>
<keyword evidence="3" id="KW-1185">Reference proteome</keyword>
<feature type="region of interest" description="Disordered" evidence="1">
    <location>
        <begin position="118"/>
        <end position="141"/>
    </location>
</feature>
<feature type="compositionally biased region" description="Basic and acidic residues" evidence="1">
    <location>
        <begin position="132"/>
        <end position="141"/>
    </location>
</feature>
<dbReference type="RefSeq" id="WP_092768330.1">
    <property type="nucleotide sequence ID" value="NZ_FOHS01000001.1"/>
</dbReference>
<dbReference type="EMBL" id="FOHS01000001">
    <property type="protein sequence ID" value="SES94418.1"/>
    <property type="molecule type" value="Genomic_DNA"/>
</dbReference>
<evidence type="ECO:0000313" key="3">
    <source>
        <dbReference type="Proteomes" id="UP000198697"/>
    </source>
</evidence>
<feature type="compositionally biased region" description="Polar residues" evidence="1">
    <location>
        <begin position="118"/>
        <end position="130"/>
    </location>
</feature>